<comment type="similarity">
    <text evidence="1">Belongs to the HIBADH-related family. NP60 subfamily.</text>
</comment>
<dbReference type="Proteomes" id="UP000092993">
    <property type="component" value="Unassembled WGS sequence"/>
</dbReference>
<dbReference type="PANTHER" id="PTHR43580:SF2">
    <property type="entry name" value="CYTOKINE-LIKE NUCLEAR FACTOR N-PAC"/>
    <property type="match status" value="1"/>
</dbReference>
<dbReference type="InterPro" id="IPR036291">
    <property type="entry name" value="NAD(P)-bd_dom_sf"/>
</dbReference>
<evidence type="ECO:0000256" key="1">
    <source>
        <dbReference type="ARBA" id="ARBA00007598"/>
    </source>
</evidence>
<dbReference type="SUPFAM" id="SSF51735">
    <property type="entry name" value="NAD(P)-binding Rossmann-fold domains"/>
    <property type="match status" value="1"/>
</dbReference>
<dbReference type="OrthoDB" id="9988102at2759"/>
<dbReference type="AlphaFoldDB" id="A0A1C7LPU2"/>
<comment type="caution">
    <text evidence="3">The sequence shown here is derived from an EMBL/GenBank/DDBJ whole genome shotgun (WGS) entry which is preliminary data.</text>
</comment>
<accession>A0A1C7LPU2</accession>
<evidence type="ECO:0000259" key="2">
    <source>
        <dbReference type="Pfam" id="PF03446"/>
    </source>
</evidence>
<dbReference type="InterPro" id="IPR006115">
    <property type="entry name" value="6PGDH_NADP-bd"/>
</dbReference>
<dbReference type="InterPro" id="IPR051265">
    <property type="entry name" value="HIBADH-related_NP60_sf"/>
</dbReference>
<reference evidence="3 4" key="1">
    <citation type="submission" date="2016-03" db="EMBL/GenBank/DDBJ databases">
        <title>Whole genome sequencing of Grifola frondosa 9006-11.</title>
        <authorList>
            <person name="Min B."/>
            <person name="Park H."/>
            <person name="Kim J.-G."/>
            <person name="Cho H."/>
            <person name="Oh Y.-L."/>
            <person name="Kong W.-S."/>
            <person name="Choi I.-G."/>
        </authorList>
    </citation>
    <scope>NUCLEOTIDE SEQUENCE [LARGE SCALE GENOMIC DNA]</scope>
    <source>
        <strain evidence="3 4">9006-11</strain>
    </source>
</reference>
<dbReference type="InterPro" id="IPR008927">
    <property type="entry name" value="6-PGluconate_DH-like_C_sf"/>
</dbReference>
<feature type="domain" description="6-phosphogluconate dehydrogenase NADP-binding" evidence="2">
    <location>
        <begin position="6"/>
        <end position="150"/>
    </location>
</feature>
<evidence type="ECO:0000313" key="4">
    <source>
        <dbReference type="Proteomes" id="UP000092993"/>
    </source>
</evidence>
<evidence type="ECO:0000313" key="3">
    <source>
        <dbReference type="EMBL" id="OBZ66588.1"/>
    </source>
</evidence>
<dbReference type="Pfam" id="PF03446">
    <property type="entry name" value="NAD_binding_2"/>
    <property type="match status" value="1"/>
</dbReference>
<keyword evidence="4" id="KW-1185">Reference proteome</keyword>
<dbReference type="STRING" id="5627.A0A1C7LPU2"/>
<sequence length="255" mass="25610">MSAPTLAIIAAGSMGAAVGRRLTTAGCTVLTNLDGRSAATRARAVAAKMQDAPLEEIARRARWVLSILPPSEALAFAGRFRAVSDAAGARTGVVFADCNAVSPETVRRIAGVFAGSAVRFVDAGIIGGPPREGYDPAFYAAADKADAGALEEFAELAKWGLRVVPLTGEGAGVGDASALKMSYAGITKGITGLCTAMILSAHASSPATAAGAPARAARLAARDPAAHHAQRTRDAPKGVPLGWGDGGDLCVCGSG</sequence>
<dbReference type="GO" id="GO:0050661">
    <property type="term" value="F:NADP binding"/>
    <property type="evidence" value="ECO:0007669"/>
    <property type="project" value="InterPro"/>
</dbReference>
<dbReference type="PANTHER" id="PTHR43580">
    <property type="entry name" value="OXIDOREDUCTASE GLYR1-RELATED"/>
    <property type="match status" value="1"/>
</dbReference>
<organism evidence="3 4">
    <name type="scientific">Grifola frondosa</name>
    <name type="common">Maitake</name>
    <name type="synonym">Polyporus frondosus</name>
    <dbReference type="NCBI Taxonomy" id="5627"/>
    <lineage>
        <taxon>Eukaryota</taxon>
        <taxon>Fungi</taxon>
        <taxon>Dikarya</taxon>
        <taxon>Basidiomycota</taxon>
        <taxon>Agaricomycotina</taxon>
        <taxon>Agaricomycetes</taxon>
        <taxon>Polyporales</taxon>
        <taxon>Grifolaceae</taxon>
        <taxon>Grifola</taxon>
    </lineage>
</organism>
<dbReference type="EMBL" id="LUGG01000029">
    <property type="protein sequence ID" value="OBZ66588.1"/>
    <property type="molecule type" value="Genomic_DNA"/>
</dbReference>
<protein>
    <recommendedName>
        <fullName evidence="2">6-phosphogluconate dehydrogenase NADP-binding domain-containing protein</fullName>
    </recommendedName>
</protein>
<proteinExistence type="inferred from homology"/>
<dbReference type="Gene3D" id="3.40.50.720">
    <property type="entry name" value="NAD(P)-binding Rossmann-like Domain"/>
    <property type="match status" value="1"/>
</dbReference>
<name>A0A1C7LPU2_GRIFR</name>
<gene>
    <name evidence="3" type="ORF">A0H81_13500</name>
</gene>
<dbReference type="SUPFAM" id="SSF48179">
    <property type="entry name" value="6-phosphogluconate dehydrogenase C-terminal domain-like"/>
    <property type="match status" value="1"/>
</dbReference>
<dbReference type="OMA" id="YAGINKG"/>